<sequence length="463" mass="54032">MERKRKQENYQSKLTRATHNFHHAGGNGLNAYGRNNHGNGDLISKRHAGISTFSSYAKSYGHISYDDYGGYDRNNAKYDYYEHSPYDCKLYTMGTRILKLHRRWQEIIPNSLAPHEIFEEQKKLNERVRIFDQEKWEKHIRAKRVDECHFNIANYVSYVLGIEDKGRNMEKELGNSLEDLPCLGEFVENVGYVSSSLDAFIENHNDFVSLNQLMSFVSGQAEFSCNEQKLSNAINSLDTLFQNTFGFQFYHLHLKEHVLKDFENQMQANLELFKVNPLAFENSNLKKEAFERICNYLVVEHLYYHKPFKDWFSKLFILSASFQKNSCAFILKHEYEDTLFIHLIFKEFFDKVVSKEKCRPSWDVGNFMFIFSHLILCNNIGEKRCVYVKENHALTLEGKTKTEFVNALHSKNLGVIQDNNKKLERCHSSSTRRLRLGSTGIRTMSFFNTSLSLMAMAKGFANS</sequence>
<dbReference type="Proteomes" id="UP001060085">
    <property type="component" value="Linkage Group LG02"/>
</dbReference>
<comment type="caution">
    <text evidence="1">The sequence shown here is derived from an EMBL/GenBank/DDBJ whole genome shotgun (WGS) entry which is preliminary data.</text>
</comment>
<dbReference type="EMBL" id="CM044702">
    <property type="protein sequence ID" value="KAI5675939.1"/>
    <property type="molecule type" value="Genomic_DNA"/>
</dbReference>
<keyword evidence="2" id="KW-1185">Reference proteome</keyword>
<gene>
    <name evidence="1" type="ORF">M9H77_06889</name>
</gene>
<name>A0ACC0BTK2_CATRO</name>
<evidence type="ECO:0000313" key="2">
    <source>
        <dbReference type="Proteomes" id="UP001060085"/>
    </source>
</evidence>
<proteinExistence type="predicted"/>
<accession>A0ACC0BTK2</accession>
<protein>
    <submittedName>
        <fullName evidence="1">Uncharacterized protein</fullName>
    </submittedName>
</protein>
<organism evidence="1 2">
    <name type="scientific">Catharanthus roseus</name>
    <name type="common">Madagascar periwinkle</name>
    <name type="synonym">Vinca rosea</name>
    <dbReference type="NCBI Taxonomy" id="4058"/>
    <lineage>
        <taxon>Eukaryota</taxon>
        <taxon>Viridiplantae</taxon>
        <taxon>Streptophyta</taxon>
        <taxon>Embryophyta</taxon>
        <taxon>Tracheophyta</taxon>
        <taxon>Spermatophyta</taxon>
        <taxon>Magnoliopsida</taxon>
        <taxon>eudicotyledons</taxon>
        <taxon>Gunneridae</taxon>
        <taxon>Pentapetalae</taxon>
        <taxon>asterids</taxon>
        <taxon>lamiids</taxon>
        <taxon>Gentianales</taxon>
        <taxon>Apocynaceae</taxon>
        <taxon>Rauvolfioideae</taxon>
        <taxon>Vinceae</taxon>
        <taxon>Catharanthinae</taxon>
        <taxon>Catharanthus</taxon>
    </lineage>
</organism>
<reference evidence="2" key="1">
    <citation type="journal article" date="2023" name="Nat. Plants">
        <title>Single-cell RNA sequencing provides a high-resolution roadmap for understanding the multicellular compartmentation of specialized metabolism.</title>
        <authorList>
            <person name="Sun S."/>
            <person name="Shen X."/>
            <person name="Li Y."/>
            <person name="Li Y."/>
            <person name="Wang S."/>
            <person name="Li R."/>
            <person name="Zhang H."/>
            <person name="Shen G."/>
            <person name="Guo B."/>
            <person name="Wei J."/>
            <person name="Xu J."/>
            <person name="St-Pierre B."/>
            <person name="Chen S."/>
            <person name="Sun C."/>
        </authorList>
    </citation>
    <scope>NUCLEOTIDE SEQUENCE [LARGE SCALE GENOMIC DNA]</scope>
</reference>
<evidence type="ECO:0000313" key="1">
    <source>
        <dbReference type="EMBL" id="KAI5675939.1"/>
    </source>
</evidence>